<reference evidence="2 3" key="1">
    <citation type="journal article" date="2023" name="Hortic Res">
        <title>Pangenome of water caltrop reveals structural variations and asymmetric subgenome divergence after allopolyploidization.</title>
        <authorList>
            <person name="Zhang X."/>
            <person name="Chen Y."/>
            <person name="Wang L."/>
            <person name="Yuan Y."/>
            <person name="Fang M."/>
            <person name="Shi L."/>
            <person name="Lu R."/>
            <person name="Comes H.P."/>
            <person name="Ma Y."/>
            <person name="Chen Y."/>
            <person name="Huang G."/>
            <person name="Zhou Y."/>
            <person name="Zheng Z."/>
            <person name="Qiu Y."/>
        </authorList>
    </citation>
    <scope>NUCLEOTIDE SEQUENCE [LARGE SCALE GENOMIC DNA]</scope>
    <source>
        <strain evidence="2">F231</strain>
    </source>
</reference>
<dbReference type="EMBL" id="JAXQNO010000010">
    <property type="protein sequence ID" value="KAK4790370.1"/>
    <property type="molecule type" value="Genomic_DNA"/>
</dbReference>
<comment type="caution">
    <text evidence="2">The sequence shown here is derived from an EMBL/GenBank/DDBJ whole genome shotgun (WGS) entry which is preliminary data.</text>
</comment>
<sequence>MAIQLCSHHASTVVYTITHLQKDGGAASSIPSLTRGWDPFKDFLPFPVPSSLPANFHPVALMNLRIEWRETAEEVKVEIHNARVLQISGKRRVEKEDKSTSATEWSGAEESS</sequence>
<proteinExistence type="predicted"/>
<organism evidence="2 3">
    <name type="scientific">Trapa natans</name>
    <name type="common">Water chestnut</name>
    <dbReference type="NCBI Taxonomy" id="22666"/>
    <lineage>
        <taxon>Eukaryota</taxon>
        <taxon>Viridiplantae</taxon>
        <taxon>Streptophyta</taxon>
        <taxon>Embryophyta</taxon>
        <taxon>Tracheophyta</taxon>
        <taxon>Spermatophyta</taxon>
        <taxon>Magnoliopsida</taxon>
        <taxon>eudicotyledons</taxon>
        <taxon>Gunneridae</taxon>
        <taxon>Pentapetalae</taxon>
        <taxon>rosids</taxon>
        <taxon>malvids</taxon>
        <taxon>Myrtales</taxon>
        <taxon>Lythraceae</taxon>
        <taxon>Trapa</taxon>
    </lineage>
</organism>
<feature type="compositionally biased region" description="Polar residues" evidence="1">
    <location>
        <begin position="100"/>
        <end position="112"/>
    </location>
</feature>
<evidence type="ECO:0000256" key="1">
    <source>
        <dbReference type="SAM" id="MobiDB-lite"/>
    </source>
</evidence>
<evidence type="ECO:0000313" key="3">
    <source>
        <dbReference type="Proteomes" id="UP001346149"/>
    </source>
</evidence>
<evidence type="ECO:0000313" key="2">
    <source>
        <dbReference type="EMBL" id="KAK4790370.1"/>
    </source>
</evidence>
<keyword evidence="3" id="KW-1185">Reference proteome</keyword>
<accession>A0AAN7R6S6</accession>
<dbReference type="Proteomes" id="UP001346149">
    <property type="component" value="Unassembled WGS sequence"/>
</dbReference>
<feature type="region of interest" description="Disordered" evidence="1">
    <location>
        <begin position="91"/>
        <end position="112"/>
    </location>
</feature>
<gene>
    <name evidence="2" type="ORF">SAY86_017674</name>
</gene>
<dbReference type="AlphaFoldDB" id="A0AAN7R6S6"/>
<name>A0AAN7R6S6_TRANT</name>
<protein>
    <submittedName>
        <fullName evidence="2">Uncharacterized protein</fullName>
    </submittedName>
</protein>